<proteinExistence type="predicted"/>
<sequence length="91" mass="10165">MVGGGRLRERDGVQVLLAQYRRRLEEQLKTVPLLSFPLLLSGAHNSQQSPPLQSLRCQADIQGRNEGLFEEENPHTGGYPVLEGTRAKELI</sequence>
<protein>
    <submittedName>
        <fullName evidence="2">Uncharacterized protein</fullName>
    </submittedName>
</protein>
<accession>A0A4Y2ARR5</accession>
<dbReference type="AlphaFoldDB" id="A0A4Y2ARR5"/>
<organism evidence="2 3">
    <name type="scientific">Araneus ventricosus</name>
    <name type="common">Orbweaver spider</name>
    <name type="synonym">Epeira ventricosa</name>
    <dbReference type="NCBI Taxonomy" id="182803"/>
    <lineage>
        <taxon>Eukaryota</taxon>
        <taxon>Metazoa</taxon>
        <taxon>Ecdysozoa</taxon>
        <taxon>Arthropoda</taxon>
        <taxon>Chelicerata</taxon>
        <taxon>Arachnida</taxon>
        <taxon>Araneae</taxon>
        <taxon>Araneomorphae</taxon>
        <taxon>Entelegynae</taxon>
        <taxon>Araneoidea</taxon>
        <taxon>Araneidae</taxon>
        <taxon>Araneus</taxon>
    </lineage>
</organism>
<dbReference type="Proteomes" id="UP000499080">
    <property type="component" value="Unassembled WGS sequence"/>
</dbReference>
<evidence type="ECO:0000256" key="1">
    <source>
        <dbReference type="SAM" id="MobiDB-lite"/>
    </source>
</evidence>
<dbReference type="EMBL" id="BGPR01000027">
    <property type="protein sequence ID" value="GBL81949.1"/>
    <property type="molecule type" value="Genomic_DNA"/>
</dbReference>
<name>A0A4Y2ARR5_ARAVE</name>
<comment type="caution">
    <text evidence="2">The sequence shown here is derived from an EMBL/GenBank/DDBJ whole genome shotgun (WGS) entry which is preliminary data.</text>
</comment>
<evidence type="ECO:0000313" key="2">
    <source>
        <dbReference type="EMBL" id="GBL81949.1"/>
    </source>
</evidence>
<evidence type="ECO:0000313" key="3">
    <source>
        <dbReference type="Proteomes" id="UP000499080"/>
    </source>
</evidence>
<reference evidence="2 3" key="1">
    <citation type="journal article" date="2019" name="Sci. Rep.">
        <title>Orb-weaving spider Araneus ventricosus genome elucidates the spidroin gene catalogue.</title>
        <authorList>
            <person name="Kono N."/>
            <person name="Nakamura H."/>
            <person name="Ohtoshi R."/>
            <person name="Moran D.A.P."/>
            <person name="Shinohara A."/>
            <person name="Yoshida Y."/>
            <person name="Fujiwara M."/>
            <person name="Mori M."/>
            <person name="Tomita M."/>
            <person name="Arakawa K."/>
        </authorList>
    </citation>
    <scope>NUCLEOTIDE SEQUENCE [LARGE SCALE GENOMIC DNA]</scope>
</reference>
<gene>
    <name evidence="2" type="ORF">AVEN_50534_1</name>
</gene>
<keyword evidence="3" id="KW-1185">Reference proteome</keyword>
<feature type="region of interest" description="Disordered" evidence="1">
    <location>
        <begin position="69"/>
        <end position="91"/>
    </location>
</feature>